<name>K1TNI5_9ZZZZ</name>
<organism evidence="2">
    <name type="scientific">human gut metagenome</name>
    <dbReference type="NCBI Taxonomy" id="408170"/>
    <lineage>
        <taxon>unclassified sequences</taxon>
        <taxon>metagenomes</taxon>
        <taxon>organismal metagenomes</taxon>
    </lineage>
</organism>
<keyword evidence="1" id="KW-0472">Membrane</keyword>
<evidence type="ECO:0008006" key="3">
    <source>
        <dbReference type="Google" id="ProtNLM"/>
    </source>
</evidence>
<dbReference type="AlphaFoldDB" id="K1TNI5"/>
<gene>
    <name evidence="2" type="ORF">LEA_07402</name>
</gene>
<evidence type="ECO:0000313" key="2">
    <source>
        <dbReference type="EMBL" id="EKC71173.1"/>
    </source>
</evidence>
<proteinExistence type="predicted"/>
<protein>
    <recommendedName>
        <fullName evidence="3">Phosphatidylglycerol lysyltransferase</fullName>
    </recommendedName>
</protein>
<evidence type="ECO:0000256" key="1">
    <source>
        <dbReference type="SAM" id="Phobius"/>
    </source>
</evidence>
<accession>K1TNI5</accession>
<sequence length="96" mass="10650">YNIFEILTLQAVLYATVSGIPSPGAVGVSEGGFLGIFKNVFPETIISSAMLLTRGANFYLFIIISAIIVMISTFREKRIEKKQMQETEVLTEKSEK</sequence>
<dbReference type="EMBL" id="AJWY01004874">
    <property type="protein sequence ID" value="EKC71173.1"/>
    <property type="molecule type" value="Genomic_DNA"/>
</dbReference>
<feature type="non-terminal residue" evidence="2">
    <location>
        <position position="1"/>
    </location>
</feature>
<feature type="transmembrane region" description="Helical" evidence="1">
    <location>
        <begin position="56"/>
        <end position="74"/>
    </location>
</feature>
<keyword evidence="1" id="KW-0812">Transmembrane</keyword>
<reference evidence="2" key="1">
    <citation type="journal article" date="2013" name="Environ. Microbiol.">
        <title>Microbiota from the distal guts of lean and obese adolescents exhibit partial functional redundancy besides clear differences in community structure.</title>
        <authorList>
            <person name="Ferrer M."/>
            <person name="Ruiz A."/>
            <person name="Lanza F."/>
            <person name="Haange S.B."/>
            <person name="Oberbach A."/>
            <person name="Till H."/>
            <person name="Bargiela R."/>
            <person name="Campoy C."/>
            <person name="Segura M.T."/>
            <person name="Richter M."/>
            <person name="von Bergen M."/>
            <person name="Seifert J."/>
            <person name="Suarez A."/>
        </authorList>
    </citation>
    <scope>NUCLEOTIDE SEQUENCE</scope>
</reference>
<keyword evidence="1" id="KW-1133">Transmembrane helix</keyword>
<comment type="caution">
    <text evidence="2">The sequence shown here is derived from an EMBL/GenBank/DDBJ whole genome shotgun (WGS) entry which is preliminary data.</text>
</comment>